<evidence type="ECO:0000313" key="11">
    <source>
        <dbReference type="Proteomes" id="UP001595756"/>
    </source>
</evidence>
<evidence type="ECO:0000256" key="5">
    <source>
        <dbReference type="ARBA" id="ARBA00022692"/>
    </source>
</evidence>
<keyword evidence="11" id="KW-1185">Reference proteome</keyword>
<dbReference type="InterPro" id="IPR043429">
    <property type="entry name" value="ArtM/GltK/GlnP/TcyL/YhdX-like"/>
</dbReference>
<evidence type="ECO:0000256" key="2">
    <source>
        <dbReference type="ARBA" id="ARBA00010072"/>
    </source>
</evidence>
<dbReference type="EMBL" id="JBHSDY010000012">
    <property type="protein sequence ID" value="MFC4299891.1"/>
    <property type="molecule type" value="Genomic_DNA"/>
</dbReference>
<evidence type="ECO:0000256" key="3">
    <source>
        <dbReference type="ARBA" id="ARBA00022448"/>
    </source>
</evidence>
<evidence type="ECO:0000256" key="6">
    <source>
        <dbReference type="ARBA" id="ARBA00022989"/>
    </source>
</evidence>
<dbReference type="Gene3D" id="1.10.3720.10">
    <property type="entry name" value="MetI-like"/>
    <property type="match status" value="1"/>
</dbReference>
<comment type="caution">
    <text evidence="10">The sequence shown here is derived from an EMBL/GenBank/DDBJ whole genome shotgun (WGS) entry which is preliminary data.</text>
</comment>
<feature type="transmembrane region" description="Helical" evidence="8">
    <location>
        <begin position="20"/>
        <end position="42"/>
    </location>
</feature>
<dbReference type="PANTHER" id="PTHR30614">
    <property type="entry name" value="MEMBRANE COMPONENT OF AMINO ACID ABC TRANSPORTER"/>
    <property type="match status" value="1"/>
</dbReference>
<feature type="transmembrane region" description="Helical" evidence="8">
    <location>
        <begin position="184"/>
        <end position="203"/>
    </location>
</feature>
<feature type="domain" description="ABC transmembrane type-1" evidence="9">
    <location>
        <begin position="16"/>
        <end position="197"/>
    </location>
</feature>
<dbReference type="Pfam" id="PF00528">
    <property type="entry name" value="BPD_transp_1"/>
    <property type="match status" value="1"/>
</dbReference>
<comment type="subcellular location">
    <subcellularLocation>
        <location evidence="1">Cell inner membrane</location>
        <topology evidence="1">Multi-pass membrane protein</topology>
    </subcellularLocation>
    <subcellularLocation>
        <location evidence="8">Cell membrane</location>
        <topology evidence="8">Multi-pass membrane protein</topology>
    </subcellularLocation>
</comment>
<dbReference type="Proteomes" id="UP001595756">
    <property type="component" value="Unassembled WGS sequence"/>
</dbReference>
<protein>
    <submittedName>
        <fullName evidence="10">Amino acid ABC transporter permease</fullName>
    </submittedName>
</protein>
<feature type="transmembrane region" description="Helical" evidence="8">
    <location>
        <begin position="63"/>
        <end position="82"/>
    </location>
</feature>
<dbReference type="CDD" id="cd06261">
    <property type="entry name" value="TM_PBP2"/>
    <property type="match status" value="1"/>
</dbReference>
<keyword evidence="4" id="KW-1003">Cell membrane</keyword>
<dbReference type="InterPro" id="IPR035906">
    <property type="entry name" value="MetI-like_sf"/>
</dbReference>
<evidence type="ECO:0000313" key="10">
    <source>
        <dbReference type="EMBL" id="MFC4299891.1"/>
    </source>
</evidence>
<dbReference type="NCBIfam" id="TIGR01726">
    <property type="entry name" value="HEQRo_perm_3TM"/>
    <property type="match status" value="1"/>
</dbReference>
<accession>A0ABV8S5P6</accession>
<proteinExistence type="inferred from homology"/>
<keyword evidence="6 8" id="KW-1133">Transmembrane helix</keyword>
<gene>
    <name evidence="10" type="ORF">ACFO0J_17755</name>
</gene>
<evidence type="ECO:0000256" key="4">
    <source>
        <dbReference type="ARBA" id="ARBA00022475"/>
    </source>
</evidence>
<evidence type="ECO:0000256" key="1">
    <source>
        <dbReference type="ARBA" id="ARBA00004429"/>
    </source>
</evidence>
<keyword evidence="7 8" id="KW-0472">Membrane</keyword>
<comment type="similarity">
    <text evidence="2">Belongs to the binding-protein-dependent transport system permease family. HisMQ subfamily.</text>
</comment>
<evidence type="ECO:0000259" key="9">
    <source>
        <dbReference type="PROSITE" id="PS50928"/>
    </source>
</evidence>
<sequence>MNAFTQTHLDIILQGAGWTVMLSLIALIGGGALGLAIALSTLSRSRLLRLLAGSYIQLIQGTPLLVIMFLSFFGLSILGWNLPGIVAASISLSLYAGAHLGEIWGSCLRSVPKNQWEAAECLALSRSVRMLRVILPQALRIATPPTVGFTVQLIKNSSLASVIGFVELVRAGQLVNNTIFEPGIVYFLVAGLYFLMCYPLSAFSRKLERKLHVGRR</sequence>
<dbReference type="RefSeq" id="WP_376814427.1">
    <property type="nucleotide sequence ID" value="NZ_JBHSDY010000012.1"/>
</dbReference>
<organism evidence="10 11">
    <name type="scientific">Castellaniella hirudinis</name>
    <dbReference type="NCBI Taxonomy" id="1144617"/>
    <lineage>
        <taxon>Bacteria</taxon>
        <taxon>Pseudomonadati</taxon>
        <taxon>Pseudomonadota</taxon>
        <taxon>Betaproteobacteria</taxon>
        <taxon>Burkholderiales</taxon>
        <taxon>Alcaligenaceae</taxon>
        <taxon>Castellaniella</taxon>
    </lineage>
</organism>
<dbReference type="PROSITE" id="PS50928">
    <property type="entry name" value="ABC_TM1"/>
    <property type="match status" value="1"/>
</dbReference>
<keyword evidence="3 8" id="KW-0813">Transport</keyword>
<evidence type="ECO:0000256" key="7">
    <source>
        <dbReference type="ARBA" id="ARBA00023136"/>
    </source>
</evidence>
<reference evidence="11" key="1">
    <citation type="journal article" date="2019" name="Int. J. Syst. Evol. Microbiol.">
        <title>The Global Catalogue of Microorganisms (GCM) 10K type strain sequencing project: providing services to taxonomists for standard genome sequencing and annotation.</title>
        <authorList>
            <consortium name="The Broad Institute Genomics Platform"/>
            <consortium name="The Broad Institute Genome Sequencing Center for Infectious Disease"/>
            <person name="Wu L."/>
            <person name="Ma J."/>
        </authorList>
    </citation>
    <scope>NUCLEOTIDE SEQUENCE [LARGE SCALE GENOMIC DNA]</scope>
    <source>
        <strain evidence="11">CGMCC 1.19029</strain>
    </source>
</reference>
<dbReference type="PANTHER" id="PTHR30614:SF34">
    <property type="entry name" value="BLR6398 PROTEIN"/>
    <property type="match status" value="1"/>
</dbReference>
<name>A0ABV8S5P6_9BURK</name>
<keyword evidence="5 8" id="KW-0812">Transmembrane</keyword>
<dbReference type="InterPro" id="IPR000515">
    <property type="entry name" value="MetI-like"/>
</dbReference>
<evidence type="ECO:0000256" key="8">
    <source>
        <dbReference type="RuleBase" id="RU363032"/>
    </source>
</evidence>
<dbReference type="InterPro" id="IPR010065">
    <property type="entry name" value="AA_ABC_transptr_permease_3TM"/>
</dbReference>
<dbReference type="SUPFAM" id="SSF161098">
    <property type="entry name" value="MetI-like"/>
    <property type="match status" value="1"/>
</dbReference>